<evidence type="ECO:0000256" key="7">
    <source>
        <dbReference type="ARBA" id="ARBA00022741"/>
    </source>
</evidence>
<keyword evidence="14" id="KW-0175">Coiled coil</keyword>
<evidence type="ECO:0000256" key="11">
    <source>
        <dbReference type="ARBA" id="ARBA00023136"/>
    </source>
</evidence>
<dbReference type="InterPro" id="IPR050445">
    <property type="entry name" value="Bact_polysacc_biosynth/exp"/>
</dbReference>
<comment type="caution">
    <text evidence="17">The sequence shown here is derived from an EMBL/GenBank/DDBJ whole genome shotgun (WGS) entry which is preliminary data.</text>
</comment>
<dbReference type="STRING" id="1399968.CI15_02925"/>
<feature type="transmembrane region" description="Helical" evidence="15">
    <location>
        <begin position="443"/>
        <end position="463"/>
    </location>
</feature>
<evidence type="ECO:0000256" key="5">
    <source>
        <dbReference type="ARBA" id="ARBA00022679"/>
    </source>
</evidence>
<dbReference type="GO" id="GO:0004713">
    <property type="term" value="F:protein tyrosine kinase activity"/>
    <property type="evidence" value="ECO:0007669"/>
    <property type="project" value="TreeGrafter"/>
</dbReference>
<dbReference type="NCBIfam" id="TIGR01005">
    <property type="entry name" value="eps_transp_fam"/>
    <property type="match status" value="1"/>
</dbReference>
<keyword evidence="7" id="KW-0547">Nucleotide-binding</keyword>
<dbReference type="SUPFAM" id="SSF52540">
    <property type="entry name" value="P-loop containing nucleoside triphosphate hydrolases"/>
    <property type="match status" value="1"/>
</dbReference>
<evidence type="ECO:0000256" key="4">
    <source>
        <dbReference type="ARBA" id="ARBA00022519"/>
    </source>
</evidence>
<keyword evidence="17" id="KW-0762">Sugar transport</keyword>
<feature type="coiled-coil region" evidence="14">
    <location>
        <begin position="273"/>
        <end position="300"/>
    </location>
</feature>
<dbReference type="OrthoDB" id="9808257at2"/>
<dbReference type="InterPro" id="IPR005702">
    <property type="entry name" value="Wzc-like_C"/>
</dbReference>
<dbReference type="InterPro" id="IPR032807">
    <property type="entry name" value="GNVR"/>
</dbReference>
<evidence type="ECO:0000256" key="15">
    <source>
        <dbReference type="SAM" id="Phobius"/>
    </source>
</evidence>
<evidence type="ECO:0000256" key="9">
    <source>
        <dbReference type="ARBA" id="ARBA00022840"/>
    </source>
</evidence>
<keyword evidence="9" id="KW-0067">ATP-binding</keyword>
<evidence type="ECO:0000259" key="16">
    <source>
        <dbReference type="SMART" id="SM00382"/>
    </source>
</evidence>
<dbReference type="AlphaFoldDB" id="A0A149Q0U5"/>
<keyword evidence="3" id="KW-1003">Cell membrane</keyword>
<dbReference type="InterPro" id="IPR025669">
    <property type="entry name" value="AAA_dom"/>
</dbReference>
<comment type="similarity">
    <text evidence="2">Belongs to the etk/wzc family.</text>
</comment>
<keyword evidence="6 15" id="KW-0812">Transmembrane</keyword>
<evidence type="ECO:0000313" key="17">
    <source>
        <dbReference type="EMBL" id="KXU90873.1"/>
    </source>
</evidence>
<proteinExistence type="inferred from homology"/>
<evidence type="ECO:0000256" key="6">
    <source>
        <dbReference type="ARBA" id="ARBA00022692"/>
    </source>
</evidence>
<evidence type="ECO:0000256" key="8">
    <source>
        <dbReference type="ARBA" id="ARBA00022777"/>
    </source>
</evidence>
<dbReference type="InterPro" id="IPR005700">
    <property type="entry name" value="EPS_ExoP-like"/>
</dbReference>
<evidence type="ECO:0000256" key="3">
    <source>
        <dbReference type="ARBA" id="ARBA00022475"/>
    </source>
</evidence>
<keyword evidence="11 15" id="KW-0472">Membrane</keyword>
<gene>
    <name evidence="17" type="ORF">CI15_02925</name>
</gene>
<evidence type="ECO:0000256" key="12">
    <source>
        <dbReference type="ARBA" id="ARBA00023137"/>
    </source>
</evidence>
<dbReference type="SMART" id="SM00382">
    <property type="entry name" value="AAA"/>
    <property type="match status" value="1"/>
</dbReference>
<dbReference type="Proteomes" id="UP000075613">
    <property type="component" value="Unassembled WGS sequence"/>
</dbReference>
<dbReference type="InterPro" id="IPR003593">
    <property type="entry name" value="AAA+_ATPase"/>
</dbReference>
<dbReference type="Pfam" id="PF13614">
    <property type="entry name" value="AAA_31"/>
    <property type="match status" value="1"/>
</dbReference>
<keyword evidence="5" id="KW-0808">Transferase</keyword>
<feature type="coiled-coil region" evidence="14">
    <location>
        <begin position="324"/>
        <end position="383"/>
    </location>
</feature>
<dbReference type="PANTHER" id="PTHR32309">
    <property type="entry name" value="TYROSINE-PROTEIN KINASE"/>
    <property type="match status" value="1"/>
</dbReference>
<comment type="subcellular location">
    <subcellularLocation>
        <location evidence="1">Cell inner membrane</location>
        <topology evidence="1">Multi-pass membrane protein</topology>
    </subcellularLocation>
</comment>
<feature type="transmembrane region" description="Helical" evidence="15">
    <location>
        <begin position="35"/>
        <end position="53"/>
    </location>
</feature>
<evidence type="ECO:0000256" key="13">
    <source>
        <dbReference type="ARBA" id="ARBA00053015"/>
    </source>
</evidence>
<dbReference type="Pfam" id="PF23607">
    <property type="entry name" value="WZC_N"/>
    <property type="match status" value="1"/>
</dbReference>
<keyword evidence="17" id="KW-0813">Transport</keyword>
<dbReference type="InterPro" id="IPR003856">
    <property type="entry name" value="LPS_length_determ_N"/>
</dbReference>
<name>A0A149Q0U5_9BURK</name>
<keyword evidence="8" id="KW-0418">Kinase</keyword>
<evidence type="ECO:0000256" key="14">
    <source>
        <dbReference type="SAM" id="Coils"/>
    </source>
</evidence>
<evidence type="ECO:0000256" key="2">
    <source>
        <dbReference type="ARBA" id="ARBA00008883"/>
    </source>
</evidence>
<keyword evidence="10 15" id="KW-1133">Transmembrane helix</keyword>
<accession>A0A149Q0U5</accession>
<dbReference type="GO" id="GO:0005886">
    <property type="term" value="C:plasma membrane"/>
    <property type="evidence" value="ECO:0007669"/>
    <property type="project" value="UniProtKB-SubCell"/>
</dbReference>
<reference evidence="17 18" key="1">
    <citation type="journal article" date="2015" name="Int. J. Syst. Evol. Microbiol.">
        <title>Burkholderia monticola sp. nov., isolated from mountain soil.</title>
        <authorList>
            <person name="Baek I."/>
            <person name="Seo B."/>
            <person name="Lee I."/>
            <person name="Yi H."/>
            <person name="Chun J."/>
        </authorList>
    </citation>
    <scope>NUCLEOTIDE SEQUENCE [LARGE SCALE GENOMIC DNA]</scope>
    <source>
        <strain evidence="17 18">JC2948</strain>
    </source>
</reference>
<dbReference type="PANTHER" id="PTHR32309:SF32">
    <property type="entry name" value="TYROSINE-PROTEIN KINASE ETK-RELATED"/>
    <property type="match status" value="1"/>
</dbReference>
<comment type="catalytic activity">
    <reaction evidence="13">
        <text>L-tyrosyl-[protein] + ATP = O-phospho-L-tyrosyl-[protein] + ADP + H(+)</text>
        <dbReference type="Rhea" id="RHEA:10596"/>
        <dbReference type="Rhea" id="RHEA-COMP:10136"/>
        <dbReference type="Rhea" id="RHEA-COMP:20101"/>
        <dbReference type="ChEBI" id="CHEBI:15378"/>
        <dbReference type="ChEBI" id="CHEBI:30616"/>
        <dbReference type="ChEBI" id="CHEBI:46858"/>
        <dbReference type="ChEBI" id="CHEBI:61978"/>
        <dbReference type="ChEBI" id="CHEBI:456216"/>
    </reaction>
</comment>
<dbReference type="EMBL" id="LRBG01000002">
    <property type="protein sequence ID" value="KXU90873.1"/>
    <property type="molecule type" value="Genomic_DNA"/>
</dbReference>
<sequence length="739" mass="81211">MNQSSAPFDSRNNNSEHPPAGFANYLDALYDNRKLISITTAIAVALGIGYSVFSQPVYRADILVQVEENAGTSSKSVIGDVSAMFDVKTATSGEAQVIGSRMVVGPAVDKLNLDIQATPRYYPIFGSWLARHSDSLSTPGPHGYVYGSERIEVSKFDLPEELFDRPFVLRMGEGSNYELQYGKLKLDGTVGQPLNATTNYGPLTLLVDRIEAKPGATFELRREAALSTTEKLRKDLTISEKGKESDILGVSLEGSDPKKISSILATIAGEYVSQNVKRKSEEAERSIRFLELQLPELHQQLSTSETRFNDFRAKHGTVDLGEEATNLLQLSVQAQTRLAELEQKRNELLSRFTDQHPAVQSVNAQLNAARQEARDLANRTQALPPLEQNVLRLQRDVQVGTELDTSLRNTLEQLKLIKAGKAGNVRILDAAVAPDKPVRPKPLLIITAAMMLGVFVGVVISLVRQRLFDAIDDPYEVELRTGLPVYASVPFSRQEERFAQSRRRSDAKALVLAGEAVIDPAIESLRGFRTALEFTMTKARNHIVLITGPTPGIGKSFVSLNLAAVIGATGKRVLLVDGDLRRGFLHRHLGGERGPGLSDLIQGSYRPEELIRPTRFQGVDFIASGRQVASPSDVLSNTRLDSILRQVATGYDVVLLDGPPVLLASDAVRLACVAGTTFFVARQGTTGIGELRESVRQMQKVGLPVRGVIMNGLKMRPGRYSYGYGRYRYAAYIYKPYDR</sequence>
<organism evidence="17 18">
    <name type="scientific">Paraburkholderia monticola</name>
    <dbReference type="NCBI Taxonomy" id="1399968"/>
    <lineage>
        <taxon>Bacteria</taxon>
        <taxon>Pseudomonadati</taxon>
        <taxon>Pseudomonadota</taxon>
        <taxon>Betaproteobacteria</taxon>
        <taxon>Burkholderiales</taxon>
        <taxon>Burkholderiaceae</taxon>
        <taxon>Paraburkholderia</taxon>
    </lineage>
</organism>
<keyword evidence="18" id="KW-1185">Reference proteome</keyword>
<feature type="domain" description="AAA+ ATPase" evidence="16">
    <location>
        <begin position="540"/>
        <end position="705"/>
    </location>
</feature>
<dbReference type="InterPro" id="IPR027417">
    <property type="entry name" value="P-loop_NTPase"/>
</dbReference>
<evidence type="ECO:0000256" key="10">
    <source>
        <dbReference type="ARBA" id="ARBA00022989"/>
    </source>
</evidence>
<evidence type="ECO:0000256" key="1">
    <source>
        <dbReference type="ARBA" id="ARBA00004429"/>
    </source>
</evidence>
<keyword evidence="12" id="KW-0829">Tyrosine-protein kinase</keyword>
<dbReference type="Pfam" id="PF13807">
    <property type="entry name" value="GNVR"/>
    <property type="match status" value="1"/>
</dbReference>
<evidence type="ECO:0000313" key="18">
    <source>
        <dbReference type="Proteomes" id="UP000075613"/>
    </source>
</evidence>
<keyword evidence="4" id="KW-0997">Cell inner membrane</keyword>
<protein>
    <submittedName>
        <fullName evidence="17">Sugar transporter</fullName>
    </submittedName>
</protein>
<dbReference type="Pfam" id="PF02706">
    <property type="entry name" value="Wzz"/>
    <property type="match status" value="1"/>
</dbReference>
<dbReference type="Gene3D" id="3.40.50.300">
    <property type="entry name" value="P-loop containing nucleotide triphosphate hydrolases"/>
    <property type="match status" value="1"/>
</dbReference>
<dbReference type="CDD" id="cd05387">
    <property type="entry name" value="BY-kinase"/>
    <property type="match status" value="1"/>
</dbReference>
<dbReference type="RefSeq" id="WP_062124182.1">
    <property type="nucleotide sequence ID" value="NZ_LRBG01000002.1"/>
</dbReference>